<dbReference type="AlphaFoldDB" id="A0A9P6DPD0"/>
<protein>
    <submittedName>
        <fullName evidence="1">Uncharacterized protein</fullName>
    </submittedName>
</protein>
<gene>
    <name evidence="1" type="ORF">BS47DRAFT_1349957</name>
</gene>
<dbReference type="OrthoDB" id="1055148at2759"/>
<proteinExistence type="predicted"/>
<evidence type="ECO:0000313" key="2">
    <source>
        <dbReference type="Proteomes" id="UP000886523"/>
    </source>
</evidence>
<evidence type="ECO:0000313" key="1">
    <source>
        <dbReference type="EMBL" id="KAF9508837.1"/>
    </source>
</evidence>
<reference evidence="1" key="1">
    <citation type="journal article" date="2020" name="Nat. Commun.">
        <title>Large-scale genome sequencing of mycorrhizal fungi provides insights into the early evolution of symbiotic traits.</title>
        <authorList>
            <person name="Miyauchi S."/>
            <person name="Kiss E."/>
            <person name="Kuo A."/>
            <person name="Drula E."/>
            <person name="Kohler A."/>
            <person name="Sanchez-Garcia M."/>
            <person name="Morin E."/>
            <person name="Andreopoulos B."/>
            <person name="Barry K.W."/>
            <person name="Bonito G."/>
            <person name="Buee M."/>
            <person name="Carver A."/>
            <person name="Chen C."/>
            <person name="Cichocki N."/>
            <person name="Clum A."/>
            <person name="Culley D."/>
            <person name="Crous P.W."/>
            <person name="Fauchery L."/>
            <person name="Girlanda M."/>
            <person name="Hayes R.D."/>
            <person name="Keri Z."/>
            <person name="LaButti K."/>
            <person name="Lipzen A."/>
            <person name="Lombard V."/>
            <person name="Magnuson J."/>
            <person name="Maillard F."/>
            <person name="Murat C."/>
            <person name="Nolan M."/>
            <person name="Ohm R.A."/>
            <person name="Pangilinan J."/>
            <person name="Pereira M.F."/>
            <person name="Perotto S."/>
            <person name="Peter M."/>
            <person name="Pfister S."/>
            <person name="Riley R."/>
            <person name="Sitrit Y."/>
            <person name="Stielow J.B."/>
            <person name="Szollosi G."/>
            <person name="Zifcakova L."/>
            <person name="Stursova M."/>
            <person name="Spatafora J.W."/>
            <person name="Tedersoo L."/>
            <person name="Vaario L.M."/>
            <person name="Yamada A."/>
            <person name="Yan M."/>
            <person name="Wang P."/>
            <person name="Xu J."/>
            <person name="Bruns T."/>
            <person name="Baldrian P."/>
            <person name="Vilgalys R."/>
            <person name="Dunand C."/>
            <person name="Henrissat B."/>
            <person name="Grigoriev I.V."/>
            <person name="Hibbett D."/>
            <person name="Nagy L.G."/>
            <person name="Martin F.M."/>
        </authorList>
    </citation>
    <scope>NUCLEOTIDE SEQUENCE</scope>
    <source>
        <strain evidence="1">UP504</strain>
    </source>
</reference>
<dbReference type="Proteomes" id="UP000886523">
    <property type="component" value="Unassembled WGS sequence"/>
</dbReference>
<organism evidence="1 2">
    <name type="scientific">Hydnum rufescens UP504</name>
    <dbReference type="NCBI Taxonomy" id="1448309"/>
    <lineage>
        <taxon>Eukaryota</taxon>
        <taxon>Fungi</taxon>
        <taxon>Dikarya</taxon>
        <taxon>Basidiomycota</taxon>
        <taxon>Agaricomycotina</taxon>
        <taxon>Agaricomycetes</taxon>
        <taxon>Cantharellales</taxon>
        <taxon>Hydnaceae</taxon>
        <taxon>Hydnum</taxon>
    </lineage>
</organism>
<dbReference type="EMBL" id="MU129049">
    <property type="protein sequence ID" value="KAF9508837.1"/>
    <property type="molecule type" value="Genomic_DNA"/>
</dbReference>
<comment type="caution">
    <text evidence="1">The sequence shown here is derived from an EMBL/GenBank/DDBJ whole genome shotgun (WGS) entry which is preliminary data.</text>
</comment>
<name>A0A9P6DPD0_9AGAM</name>
<keyword evidence="2" id="KW-1185">Reference proteome</keyword>
<sequence length="73" mass="8157">MSQIYGDFTFFYHPVLSVLVLSSYRCMQDLVNHGSKYSDRPGSSIVELMETGSLITEPFSPTGSYSGNYFTSI</sequence>
<accession>A0A9P6DPD0</accession>